<keyword evidence="4 7" id="KW-0479">Metal-binding</keyword>
<dbReference type="GO" id="GO:0046872">
    <property type="term" value="F:metal ion binding"/>
    <property type="evidence" value="ECO:0007669"/>
    <property type="project" value="UniProtKB-KW"/>
</dbReference>
<evidence type="ECO:0000256" key="8">
    <source>
        <dbReference type="PIRSR" id="PIRSR001235-2"/>
    </source>
</evidence>
<evidence type="ECO:0000256" key="1">
    <source>
        <dbReference type="ARBA" id="ARBA00001936"/>
    </source>
</evidence>
<comment type="subunit">
    <text evidence="3">Homodimer.</text>
</comment>
<dbReference type="Pfam" id="PF07687">
    <property type="entry name" value="M20_dimer"/>
    <property type="match status" value="1"/>
</dbReference>
<name>A0A4Y3TYW0_9PROT</name>
<dbReference type="SUPFAM" id="SSF55031">
    <property type="entry name" value="Bacterial exopeptidase dimerisation domain"/>
    <property type="match status" value="1"/>
</dbReference>
<evidence type="ECO:0000256" key="6">
    <source>
        <dbReference type="ARBA" id="ARBA00023211"/>
    </source>
</evidence>
<dbReference type="PANTHER" id="PTHR32494">
    <property type="entry name" value="ALLANTOATE DEIMINASE-RELATED"/>
    <property type="match status" value="1"/>
</dbReference>
<organism evidence="10 11">
    <name type="scientific">Acetobacter peroxydans</name>
    <dbReference type="NCBI Taxonomy" id="104098"/>
    <lineage>
        <taxon>Bacteria</taxon>
        <taxon>Pseudomonadati</taxon>
        <taxon>Pseudomonadota</taxon>
        <taxon>Alphaproteobacteria</taxon>
        <taxon>Acetobacterales</taxon>
        <taxon>Acetobacteraceae</taxon>
        <taxon>Acetobacter</taxon>
    </lineage>
</organism>
<dbReference type="InterPro" id="IPR036264">
    <property type="entry name" value="Bact_exopeptidase_dim_dom"/>
</dbReference>
<feature type="binding site" evidence="8">
    <location>
        <position position="285"/>
    </location>
    <ligand>
        <name>allantoate</name>
        <dbReference type="ChEBI" id="CHEBI:17536"/>
    </ligand>
</feature>
<evidence type="ECO:0000313" key="11">
    <source>
        <dbReference type="Proteomes" id="UP000317730"/>
    </source>
</evidence>
<dbReference type="InterPro" id="IPR010158">
    <property type="entry name" value="Amidase_Cbmase"/>
</dbReference>
<sequence>MLSSIPLSPEVSAGKRAVSRCDSLGVPPFSDTPAGLFRAYLSPAHAATLEQVGAWMRESGMSTRIDAAGNLIGHYDGLTPDAHVLLIGSHLDTVRDAGRYDGALGVMLGIEVVSFFHKQQKRFPFALEVIGFGDEEGSRFPVSMLTSRAVAGTLPALPAALHDAANVSLHDALHENHLDPARYTEAARPPGTVLAYLEAHIEQGPVLDTLGEATGIVTAIAAQHRYHVTITGEAGHAGTIPMPLRHDALAAAAEAILAVEQTAKDGPSDLVATVGQLELEPGAPNVVPGSVRLSIDVRAGSDAARDQGAAQICAQIETLANRRGVSLTIQRQHDLPATCCDPQLTALLARSARRINGSEPHFLVSGAGHDAMIMAALAPVCMVFIRCHKGISHNPAESVSAQDTEKAFEIMVDFIISFSEKNETEQEF</sequence>
<keyword evidence="5 10" id="KW-0378">Hydrolase</keyword>
<evidence type="ECO:0000256" key="7">
    <source>
        <dbReference type="PIRSR" id="PIRSR001235-1"/>
    </source>
</evidence>
<evidence type="ECO:0000313" key="10">
    <source>
        <dbReference type="EMBL" id="GEB86397.1"/>
    </source>
</evidence>
<feature type="binding site" evidence="7">
    <location>
        <position position="90"/>
    </location>
    <ligand>
        <name>Zn(2+)</name>
        <dbReference type="ChEBI" id="CHEBI:29105"/>
        <label>1</label>
    </ligand>
</feature>
<dbReference type="CDD" id="cd03884">
    <property type="entry name" value="M20_bAS"/>
    <property type="match status" value="1"/>
</dbReference>
<keyword evidence="11" id="KW-1185">Reference proteome</keyword>
<protein>
    <submittedName>
        <fullName evidence="10">Zn-dependent hydrolase</fullName>
    </submittedName>
</protein>
<proteinExistence type="inferred from homology"/>
<evidence type="ECO:0000256" key="2">
    <source>
        <dbReference type="ARBA" id="ARBA00006153"/>
    </source>
</evidence>
<dbReference type="NCBIfam" id="TIGR01879">
    <property type="entry name" value="hydantase"/>
    <property type="match status" value="1"/>
</dbReference>
<gene>
    <name evidence="10" type="primary">amaB</name>
    <name evidence="10" type="ORF">APE01nite_21940</name>
</gene>
<evidence type="ECO:0000256" key="3">
    <source>
        <dbReference type="ARBA" id="ARBA00011738"/>
    </source>
</evidence>
<comment type="cofactor">
    <cofactor evidence="1">
        <name>Mn(2+)</name>
        <dbReference type="ChEBI" id="CHEBI:29035"/>
    </cofactor>
</comment>
<accession>A0A4Y3TYW0</accession>
<dbReference type="Pfam" id="PF01546">
    <property type="entry name" value="Peptidase_M20"/>
    <property type="match status" value="1"/>
</dbReference>
<dbReference type="EMBL" id="BJMV01000013">
    <property type="protein sequence ID" value="GEB86397.1"/>
    <property type="molecule type" value="Genomic_DNA"/>
</dbReference>
<feature type="binding site" evidence="7">
    <location>
        <position position="101"/>
    </location>
    <ligand>
        <name>Zn(2+)</name>
        <dbReference type="ChEBI" id="CHEBI:29105"/>
        <label>2</label>
    </ligand>
</feature>
<dbReference type="RefSeq" id="WP_242009042.1">
    <property type="nucleotide sequence ID" value="NZ_BAPL01000022.1"/>
</dbReference>
<dbReference type="Gene3D" id="3.30.70.360">
    <property type="match status" value="1"/>
</dbReference>
<dbReference type="Proteomes" id="UP000317730">
    <property type="component" value="Unassembled WGS sequence"/>
</dbReference>
<feature type="binding site" evidence="8">
    <location>
        <position position="298"/>
    </location>
    <ligand>
        <name>allantoate</name>
        <dbReference type="ChEBI" id="CHEBI:17536"/>
    </ligand>
</feature>
<feature type="binding site" evidence="7">
    <location>
        <position position="393"/>
    </location>
    <ligand>
        <name>Zn(2+)</name>
        <dbReference type="ChEBI" id="CHEBI:29105"/>
        <label>2</label>
    </ligand>
</feature>
<feature type="binding site" evidence="7">
    <location>
        <position position="200"/>
    </location>
    <ligand>
        <name>Zn(2+)</name>
        <dbReference type="ChEBI" id="CHEBI:29105"/>
        <label>1</label>
    </ligand>
</feature>
<dbReference type="AlphaFoldDB" id="A0A4Y3TYW0"/>
<dbReference type="PIRSF" id="PIRSF001235">
    <property type="entry name" value="Amidase_carbamoylase"/>
    <property type="match status" value="1"/>
</dbReference>
<evidence type="ECO:0000256" key="5">
    <source>
        <dbReference type="ARBA" id="ARBA00022801"/>
    </source>
</evidence>
<evidence type="ECO:0000256" key="4">
    <source>
        <dbReference type="ARBA" id="ARBA00022723"/>
    </source>
</evidence>
<feature type="binding site" evidence="7">
    <location>
        <position position="136"/>
    </location>
    <ligand>
        <name>Zn(2+)</name>
        <dbReference type="ChEBI" id="CHEBI:29105"/>
        <label>2</label>
    </ligand>
</feature>
<dbReference type="PANTHER" id="PTHR32494:SF19">
    <property type="entry name" value="ALLANTOATE DEIMINASE-RELATED"/>
    <property type="match status" value="1"/>
</dbReference>
<dbReference type="NCBIfam" id="NF006775">
    <property type="entry name" value="PRK09290.2-5"/>
    <property type="match status" value="1"/>
</dbReference>
<dbReference type="InterPro" id="IPR002933">
    <property type="entry name" value="Peptidase_M20"/>
</dbReference>
<dbReference type="Gene3D" id="3.40.630.10">
    <property type="entry name" value="Zn peptidases"/>
    <property type="match status" value="1"/>
</dbReference>
<reference evidence="10 11" key="1">
    <citation type="submission" date="2019-06" db="EMBL/GenBank/DDBJ databases">
        <title>Whole genome shotgun sequence of Acetobacter peroxydans NBRC 13755.</title>
        <authorList>
            <person name="Hosoyama A."/>
            <person name="Uohara A."/>
            <person name="Ohji S."/>
            <person name="Ichikawa N."/>
        </authorList>
    </citation>
    <scope>NUCLEOTIDE SEQUENCE [LARGE SCALE GENOMIC DNA]</scope>
    <source>
        <strain evidence="10 11">NBRC 13755</strain>
    </source>
</reference>
<feature type="domain" description="Peptidase M20 dimerisation" evidence="9">
    <location>
        <begin position="225"/>
        <end position="320"/>
    </location>
</feature>
<dbReference type="InterPro" id="IPR011650">
    <property type="entry name" value="Peptidase_M20_dimer"/>
</dbReference>
<dbReference type="SUPFAM" id="SSF53187">
    <property type="entry name" value="Zn-dependent exopeptidases"/>
    <property type="match status" value="1"/>
</dbReference>
<keyword evidence="7" id="KW-0862">Zinc</keyword>
<evidence type="ECO:0000259" key="9">
    <source>
        <dbReference type="Pfam" id="PF07687"/>
    </source>
</evidence>
<comment type="similarity">
    <text evidence="2">Belongs to the peptidase M20 family.</text>
</comment>
<feature type="binding site" evidence="8">
    <location>
        <position position="225"/>
    </location>
    <ligand>
        <name>allantoate</name>
        <dbReference type="ChEBI" id="CHEBI:17536"/>
    </ligand>
</feature>
<comment type="cofactor">
    <cofactor evidence="7">
        <name>Zn(2+)</name>
        <dbReference type="ChEBI" id="CHEBI:29105"/>
    </cofactor>
    <text evidence="7">Binds 2 Zn(2+) ions per subunit.</text>
</comment>
<feature type="binding site" evidence="7">
    <location>
        <position position="101"/>
    </location>
    <ligand>
        <name>Zn(2+)</name>
        <dbReference type="ChEBI" id="CHEBI:29105"/>
        <label>1</label>
    </ligand>
</feature>
<dbReference type="GO" id="GO:0016813">
    <property type="term" value="F:hydrolase activity, acting on carbon-nitrogen (but not peptide) bonds, in linear amidines"/>
    <property type="evidence" value="ECO:0007669"/>
    <property type="project" value="InterPro"/>
</dbReference>
<comment type="caution">
    <text evidence="10">The sequence shown here is derived from an EMBL/GenBank/DDBJ whole genome shotgun (WGS) entry which is preliminary data.</text>
</comment>
<keyword evidence="6" id="KW-0464">Manganese</keyword>